<reference evidence="4" key="1">
    <citation type="submission" date="2022-01" db="EMBL/GenBank/DDBJ databases">
        <authorList>
            <person name="Jo J.-H."/>
            <person name="Im W.-T."/>
        </authorList>
    </citation>
    <scope>NUCLEOTIDE SEQUENCE</scope>
    <source>
        <strain evidence="4">XY25</strain>
    </source>
</reference>
<dbReference type="InterPro" id="IPR036388">
    <property type="entry name" value="WH-like_DNA-bd_sf"/>
</dbReference>
<feature type="domain" description="Initiator Rep protein WH1" evidence="3">
    <location>
        <begin position="26"/>
        <end position="169"/>
    </location>
</feature>
<evidence type="ECO:0000256" key="1">
    <source>
        <dbReference type="ARBA" id="ARBA00038283"/>
    </source>
</evidence>
<dbReference type="Proteomes" id="UP001165384">
    <property type="component" value="Unassembled WGS sequence"/>
</dbReference>
<comment type="caution">
    <text evidence="4">The sequence shown here is derived from an EMBL/GenBank/DDBJ whole genome shotgun (WGS) entry which is preliminary data.</text>
</comment>
<keyword evidence="5" id="KW-1185">Reference proteome</keyword>
<proteinExistence type="inferred from homology"/>
<dbReference type="Pfam" id="PF01051">
    <property type="entry name" value="Rep3_N"/>
    <property type="match status" value="1"/>
</dbReference>
<gene>
    <name evidence="4" type="ORF">LZ012_16900</name>
</gene>
<accession>A0ABS9K6H1</accession>
<dbReference type="Pfam" id="PF21205">
    <property type="entry name" value="Rep3_C"/>
    <property type="match status" value="1"/>
</dbReference>
<evidence type="ECO:0000313" key="4">
    <source>
        <dbReference type="EMBL" id="MCG2578679.1"/>
    </source>
</evidence>
<comment type="similarity">
    <text evidence="1">Belongs to the initiator RepB protein family.</text>
</comment>
<name>A0ABS9K6H1_9RHOO</name>
<dbReference type="Gene3D" id="1.10.10.10">
    <property type="entry name" value="Winged helix-like DNA-binding domain superfamily/Winged helix DNA-binding domain"/>
    <property type="match status" value="1"/>
</dbReference>
<evidence type="ECO:0000259" key="3">
    <source>
        <dbReference type="Pfam" id="PF01051"/>
    </source>
</evidence>
<organism evidence="4 5">
    <name type="scientific">Dechloromonas hankyongensis</name>
    <dbReference type="NCBI Taxonomy" id="2908002"/>
    <lineage>
        <taxon>Bacteria</taxon>
        <taxon>Pseudomonadati</taxon>
        <taxon>Pseudomonadota</taxon>
        <taxon>Betaproteobacteria</taxon>
        <taxon>Rhodocyclales</taxon>
        <taxon>Azonexaceae</taxon>
        <taxon>Dechloromonas</taxon>
    </lineage>
</organism>
<dbReference type="SUPFAM" id="SSF46785">
    <property type="entry name" value="Winged helix' DNA-binding domain"/>
    <property type="match status" value="1"/>
</dbReference>
<dbReference type="RefSeq" id="WP_275712068.1">
    <property type="nucleotide sequence ID" value="NZ_JAKLTN010000004.1"/>
</dbReference>
<evidence type="ECO:0000313" key="5">
    <source>
        <dbReference type="Proteomes" id="UP001165384"/>
    </source>
</evidence>
<sequence>MPKQRFVPEGQLSLFATRETPDAFRKAVQVVHSKPKSPLSLLHRKIGNAWLKHAMETQPNADGWWELGIKKLAANIGFDSNNRQYLKESAEALMHVVFEWDVIAPADKRVQWKASVLFPEIEIRNDAVRYQISSQMREYMINPEIYAMIDMNVVRRFRRASSLAIWEFCVRFERIGKTAEVEWRAFRDIVLGDTPENSTYLEYKYFKSKVVNPAVAEINSESNHTIALIEEKIGKRVSTIRFDVDRKASPATALPDDSQKEILLDIVALGVPQSETRRLLATHTPERCREALDYTRRRMADANLLRLAKPAAYFRQALNHRYGDDGAANDKSQPTAAAPGTARPIDIKEAYAARQLNQAEHYFRELSADEQIDLAERYNTGQGVPALRLDSKATRLAQTAFFRWLAQETWGEPSSEELLEFAQDILTGRHSA</sequence>
<evidence type="ECO:0000256" key="2">
    <source>
        <dbReference type="SAM" id="MobiDB-lite"/>
    </source>
</evidence>
<feature type="region of interest" description="Disordered" evidence="2">
    <location>
        <begin position="323"/>
        <end position="343"/>
    </location>
</feature>
<dbReference type="EMBL" id="JAKLTN010000004">
    <property type="protein sequence ID" value="MCG2578679.1"/>
    <property type="molecule type" value="Genomic_DNA"/>
</dbReference>
<protein>
    <submittedName>
        <fullName evidence="4">Replication initiation protein</fullName>
    </submittedName>
</protein>
<dbReference type="InterPro" id="IPR000525">
    <property type="entry name" value="Initiator_Rep_WH1"/>
</dbReference>
<dbReference type="InterPro" id="IPR036390">
    <property type="entry name" value="WH_DNA-bd_sf"/>
</dbReference>